<protein>
    <submittedName>
        <fullName evidence="2">MarR family transcriptional regulator</fullName>
    </submittedName>
</protein>
<reference evidence="2" key="1">
    <citation type="submission" date="2021-07" db="EMBL/GenBank/DDBJ databases">
        <title>Candidatus Kaistella beijingensis sp. nov. isolated from a municipal wastewater treatment plant is involved in sludge foaming.</title>
        <authorList>
            <person name="Song Y."/>
            <person name="Liu S.-J."/>
        </authorList>
    </citation>
    <scope>NUCLEOTIDE SEQUENCE</scope>
    <source>
        <strain evidence="2">DSM 43998</strain>
    </source>
</reference>
<dbReference type="EMBL" id="CP079105">
    <property type="protein sequence ID" value="QXQ15640.1"/>
    <property type="molecule type" value="Genomic_DNA"/>
</dbReference>
<gene>
    <name evidence="2" type="ORF">KV203_02685</name>
</gene>
<feature type="domain" description="HTH marR-type" evidence="1">
    <location>
        <begin position="7"/>
        <end position="147"/>
    </location>
</feature>
<dbReference type="PANTHER" id="PTHR33164:SF106">
    <property type="entry name" value="TRANSCRIPTIONAL REGULATORY PROTEIN"/>
    <property type="match status" value="1"/>
</dbReference>
<sequence length="160" mass="17327">MEESLPRAEVERLIAADIRALTGAADQLSQSFSSLHGLRPNDFRALLHVFLAESRGLPLTAGRLGVAMGMSASAITYLVERMVGAGHLLRQADVLDRRKVVLRYGERGMAVAQDFFAPLGRRTNAALSGVSDEDLATTHRVLELLVAAMREHVAELPQPG</sequence>
<dbReference type="Pfam" id="PF12802">
    <property type="entry name" value="MarR_2"/>
    <property type="match status" value="1"/>
</dbReference>
<dbReference type="InterPro" id="IPR036390">
    <property type="entry name" value="WH_DNA-bd_sf"/>
</dbReference>
<dbReference type="PROSITE" id="PS50995">
    <property type="entry name" value="HTH_MARR_2"/>
    <property type="match status" value="1"/>
</dbReference>
<evidence type="ECO:0000313" key="3">
    <source>
        <dbReference type="Proteomes" id="UP000887023"/>
    </source>
</evidence>
<proteinExistence type="predicted"/>
<evidence type="ECO:0000259" key="1">
    <source>
        <dbReference type="PROSITE" id="PS50995"/>
    </source>
</evidence>
<evidence type="ECO:0000313" key="2">
    <source>
        <dbReference type="EMBL" id="QXQ15640.1"/>
    </source>
</evidence>
<dbReference type="InterPro" id="IPR000835">
    <property type="entry name" value="HTH_MarR-typ"/>
</dbReference>
<dbReference type="SUPFAM" id="SSF46785">
    <property type="entry name" value="Winged helix' DNA-binding domain"/>
    <property type="match status" value="1"/>
</dbReference>
<name>A0ABX8SCL1_9ACTN</name>
<accession>A0ABX8SCL1</accession>
<dbReference type="PANTHER" id="PTHR33164">
    <property type="entry name" value="TRANSCRIPTIONAL REGULATOR, MARR FAMILY"/>
    <property type="match status" value="1"/>
</dbReference>
<dbReference type="Proteomes" id="UP000887023">
    <property type="component" value="Chromosome"/>
</dbReference>
<dbReference type="Gene3D" id="1.10.10.10">
    <property type="entry name" value="Winged helix-like DNA-binding domain superfamily/Winged helix DNA-binding domain"/>
    <property type="match status" value="1"/>
</dbReference>
<dbReference type="InterPro" id="IPR036388">
    <property type="entry name" value="WH-like_DNA-bd_sf"/>
</dbReference>
<dbReference type="InterPro" id="IPR039422">
    <property type="entry name" value="MarR/SlyA-like"/>
</dbReference>
<dbReference type="RefSeq" id="WP_066467128.1">
    <property type="nucleotide sequence ID" value="NZ_CBCRUZ010000003.1"/>
</dbReference>
<dbReference type="SMART" id="SM00347">
    <property type="entry name" value="HTH_MARR"/>
    <property type="match status" value="1"/>
</dbReference>
<keyword evidence="3" id="KW-1185">Reference proteome</keyword>
<organism evidence="2 3">
    <name type="scientific">Skermania pinensis</name>
    <dbReference type="NCBI Taxonomy" id="39122"/>
    <lineage>
        <taxon>Bacteria</taxon>
        <taxon>Bacillati</taxon>
        <taxon>Actinomycetota</taxon>
        <taxon>Actinomycetes</taxon>
        <taxon>Mycobacteriales</taxon>
        <taxon>Gordoniaceae</taxon>
        <taxon>Skermania</taxon>
    </lineage>
</organism>